<sequence length="87" mass="9206">MRAHDAFFFSASGFIAGAIAGGLGLPPFGALIALILAVLAMLFFKTRSVIILAVSILFTAGNVYYTVDDYRYHAARNALANASSFEG</sequence>
<evidence type="ECO:0000313" key="3">
    <source>
        <dbReference type="Proteomes" id="UP000034589"/>
    </source>
</evidence>
<accession>A0A0G1XS52</accession>
<dbReference type="EMBL" id="LCPV01000062">
    <property type="protein sequence ID" value="KKW05417.1"/>
    <property type="molecule type" value="Genomic_DNA"/>
</dbReference>
<keyword evidence="1" id="KW-0812">Transmembrane</keyword>
<evidence type="ECO:0000256" key="1">
    <source>
        <dbReference type="SAM" id="Phobius"/>
    </source>
</evidence>
<organism evidence="2 3">
    <name type="scientific">Candidatus Kaiserbacteria bacterium GW2011_GWC2_49_12</name>
    <dbReference type="NCBI Taxonomy" id="1618675"/>
    <lineage>
        <taxon>Bacteria</taxon>
        <taxon>Candidatus Kaiseribacteriota</taxon>
    </lineage>
</organism>
<feature type="non-terminal residue" evidence="2">
    <location>
        <position position="87"/>
    </location>
</feature>
<feature type="transmembrane region" description="Helical" evidence="1">
    <location>
        <begin position="49"/>
        <end position="67"/>
    </location>
</feature>
<evidence type="ECO:0000313" key="2">
    <source>
        <dbReference type="EMBL" id="KKW05417.1"/>
    </source>
</evidence>
<reference evidence="2 3" key="1">
    <citation type="journal article" date="2015" name="Nature">
        <title>rRNA introns, odd ribosomes, and small enigmatic genomes across a large radiation of phyla.</title>
        <authorList>
            <person name="Brown C.T."/>
            <person name="Hug L.A."/>
            <person name="Thomas B.C."/>
            <person name="Sharon I."/>
            <person name="Castelle C.J."/>
            <person name="Singh A."/>
            <person name="Wilkins M.J."/>
            <person name="Williams K.H."/>
            <person name="Banfield J.F."/>
        </authorList>
    </citation>
    <scope>NUCLEOTIDE SEQUENCE [LARGE SCALE GENOMIC DNA]</scope>
</reference>
<keyword evidence="1" id="KW-1133">Transmembrane helix</keyword>
<dbReference type="Proteomes" id="UP000034589">
    <property type="component" value="Unassembled WGS sequence"/>
</dbReference>
<feature type="transmembrane region" description="Helical" evidence="1">
    <location>
        <begin position="12"/>
        <end position="43"/>
    </location>
</feature>
<dbReference type="AlphaFoldDB" id="A0A0G1XS52"/>
<name>A0A0G1XS52_9BACT</name>
<comment type="caution">
    <text evidence="2">The sequence shown here is derived from an EMBL/GenBank/DDBJ whole genome shotgun (WGS) entry which is preliminary data.</text>
</comment>
<protein>
    <submittedName>
        <fullName evidence="2">Uncharacterized protein</fullName>
    </submittedName>
</protein>
<keyword evidence="1" id="KW-0472">Membrane</keyword>
<gene>
    <name evidence="2" type="ORF">UY39_C0062G0007</name>
</gene>
<proteinExistence type="predicted"/>